<dbReference type="Pfam" id="PF13445">
    <property type="entry name" value="zf-RING_UBOX"/>
    <property type="match status" value="1"/>
</dbReference>
<evidence type="ECO:0000256" key="3">
    <source>
        <dbReference type="ARBA" id="ARBA00022833"/>
    </source>
</evidence>
<dbReference type="InterPro" id="IPR047153">
    <property type="entry name" value="TRIM45/56/19-like"/>
</dbReference>
<dbReference type="OMA" id="RTSVCPE"/>
<keyword evidence="1" id="KW-0479">Metal-binding</keyword>
<feature type="domain" description="RING-type" evidence="5">
    <location>
        <begin position="10"/>
        <end position="60"/>
    </location>
</feature>
<dbReference type="AlphaFoldDB" id="S4RZP3"/>
<evidence type="ECO:0000256" key="1">
    <source>
        <dbReference type="ARBA" id="ARBA00022723"/>
    </source>
</evidence>
<dbReference type="GO" id="GO:0006513">
    <property type="term" value="P:protein monoubiquitination"/>
    <property type="evidence" value="ECO:0007669"/>
    <property type="project" value="TreeGrafter"/>
</dbReference>
<dbReference type="SUPFAM" id="SSF57850">
    <property type="entry name" value="RING/U-box"/>
    <property type="match status" value="1"/>
</dbReference>
<dbReference type="Ensembl" id="ENSPMAT00000010730.1">
    <property type="protein sequence ID" value="ENSPMAP00000010684.1"/>
    <property type="gene ID" value="ENSPMAG00000009719.1"/>
</dbReference>
<dbReference type="HOGENOM" id="CLU_013137_20_0_1"/>
<dbReference type="STRING" id="7757.ENSPMAP00000010684"/>
<keyword evidence="2 4" id="KW-0863">Zinc-finger</keyword>
<dbReference type="InterPro" id="IPR017907">
    <property type="entry name" value="Znf_RING_CS"/>
</dbReference>
<evidence type="ECO:0000313" key="6">
    <source>
        <dbReference type="Ensembl" id="ENSPMAP00000010684.1"/>
    </source>
</evidence>
<dbReference type="PROSITE" id="PS50089">
    <property type="entry name" value="ZF_RING_2"/>
    <property type="match status" value="1"/>
</dbReference>
<accession>S4RZP3</accession>
<dbReference type="GO" id="GO:0061630">
    <property type="term" value="F:ubiquitin protein ligase activity"/>
    <property type="evidence" value="ECO:0007669"/>
    <property type="project" value="TreeGrafter"/>
</dbReference>
<proteinExistence type="predicted"/>
<evidence type="ECO:0000259" key="5">
    <source>
        <dbReference type="PROSITE" id="PS50089"/>
    </source>
</evidence>
<dbReference type="SMART" id="SM00184">
    <property type="entry name" value="RING"/>
    <property type="match status" value="1"/>
</dbReference>
<organism evidence="6">
    <name type="scientific">Petromyzon marinus</name>
    <name type="common">Sea lamprey</name>
    <dbReference type="NCBI Taxonomy" id="7757"/>
    <lineage>
        <taxon>Eukaryota</taxon>
        <taxon>Metazoa</taxon>
        <taxon>Chordata</taxon>
        <taxon>Craniata</taxon>
        <taxon>Vertebrata</taxon>
        <taxon>Cyclostomata</taxon>
        <taxon>Hyperoartia</taxon>
        <taxon>Petromyzontiformes</taxon>
        <taxon>Petromyzontidae</taxon>
        <taxon>Petromyzon</taxon>
    </lineage>
</organism>
<dbReference type="PANTHER" id="PTHR25462">
    <property type="entry name" value="BONUS, ISOFORM C-RELATED"/>
    <property type="match status" value="1"/>
</dbReference>
<dbReference type="InterPro" id="IPR013083">
    <property type="entry name" value="Znf_RING/FYVE/PHD"/>
</dbReference>
<dbReference type="InterPro" id="IPR001841">
    <property type="entry name" value="Znf_RING"/>
</dbReference>
<name>S4RZP3_PETMA</name>
<reference evidence="6" key="2">
    <citation type="submission" date="2025-09" db="UniProtKB">
        <authorList>
            <consortium name="Ensembl"/>
        </authorList>
    </citation>
    <scope>IDENTIFICATION</scope>
</reference>
<protein>
    <recommendedName>
        <fullName evidence="5">RING-type domain-containing protein</fullName>
    </recommendedName>
</protein>
<evidence type="ECO:0000256" key="4">
    <source>
        <dbReference type="PROSITE-ProRule" id="PRU00175"/>
    </source>
</evidence>
<keyword evidence="3" id="KW-0862">Zinc</keyword>
<dbReference type="Gene3D" id="3.30.40.10">
    <property type="entry name" value="Zinc/RING finger domain, C3HC4 (zinc finger)"/>
    <property type="match status" value="1"/>
</dbReference>
<sequence>MNFLEEELTCPVCYSLFEDPRVLPCSHTFCRGCLEDILQGSLHLSPWRPLRTPFKCPSCRHVCELPLTGFTSLPVNFSLRNIVDKYRTSVCPEH</sequence>
<dbReference type="GeneTree" id="ENSGT00940000165917"/>
<dbReference type="PROSITE" id="PS00518">
    <property type="entry name" value="ZF_RING_1"/>
    <property type="match status" value="1"/>
</dbReference>
<reference evidence="6" key="1">
    <citation type="submission" date="2025-08" db="UniProtKB">
        <authorList>
            <consortium name="Ensembl"/>
        </authorList>
    </citation>
    <scope>IDENTIFICATION</scope>
</reference>
<dbReference type="InterPro" id="IPR027370">
    <property type="entry name" value="Znf-RING_euk"/>
</dbReference>
<dbReference type="PANTHER" id="PTHR25462:SF229">
    <property type="entry name" value="TRANSCRIPTION INTERMEDIARY FACTOR 1-BETA"/>
    <property type="match status" value="1"/>
</dbReference>
<evidence type="ECO:0000256" key="2">
    <source>
        <dbReference type="ARBA" id="ARBA00022771"/>
    </source>
</evidence>
<dbReference type="GO" id="GO:0008270">
    <property type="term" value="F:zinc ion binding"/>
    <property type="evidence" value="ECO:0007669"/>
    <property type="project" value="UniProtKB-KW"/>
</dbReference>